<protein>
    <submittedName>
        <fullName evidence="1">Uncharacterized protein</fullName>
    </submittedName>
</protein>
<evidence type="ECO:0000313" key="1">
    <source>
        <dbReference type="EMBL" id="CAG7726167.1"/>
    </source>
</evidence>
<dbReference type="AlphaFoldDB" id="A0A8J2P585"/>
<organism evidence="1 2">
    <name type="scientific">Allacma fusca</name>
    <dbReference type="NCBI Taxonomy" id="39272"/>
    <lineage>
        <taxon>Eukaryota</taxon>
        <taxon>Metazoa</taxon>
        <taxon>Ecdysozoa</taxon>
        <taxon>Arthropoda</taxon>
        <taxon>Hexapoda</taxon>
        <taxon>Collembola</taxon>
        <taxon>Symphypleona</taxon>
        <taxon>Sminthuridae</taxon>
        <taxon>Allacma</taxon>
    </lineage>
</organism>
<accession>A0A8J2P585</accession>
<reference evidence="1" key="1">
    <citation type="submission" date="2021-06" db="EMBL/GenBank/DDBJ databases">
        <authorList>
            <person name="Hodson N. C."/>
            <person name="Mongue J. A."/>
            <person name="Jaron S. K."/>
        </authorList>
    </citation>
    <scope>NUCLEOTIDE SEQUENCE</scope>
</reference>
<gene>
    <name evidence="1" type="ORF">AFUS01_LOCUS15091</name>
</gene>
<dbReference type="Proteomes" id="UP000708208">
    <property type="component" value="Unassembled WGS sequence"/>
</dbReference>
<evidence type="ECO:0000313" key="2">
    <source>
        <dbReference type="Proteomes" id="UP000708208"/>
    </source>
</evidence>
<name>A0A8J2P585_9HEXA</name>
<dbReference type="EMBL" id="CAJVCH010131565">
    <property type="protein sequence ID" value="CAG7726167.1"/>
    <property type="molecule type" value="Genomic_DNA"/>
</dbReference>
<keyword evidence="2" id="KW-1185">Reference proteome</keyword>
<proteinExistence type="predicted"/>
<comment type="caution">
    <text evidence="1">The sequence shown here is derived from an EMBL/GenBank/DDBJ whole genome shotgun (WGS) entry which is preliminary data.</text>
</comment>
<sequence length="71" mass="8659">MPQEKEPHLQISLVMAQWKWQFPREIRYITQRTIKTRVNTERRWHLRIVPKRDSNSVGHFFLTSSLLLVET</sequence>